<feature type="coiled-coil region" evidence="3">
    <location>
        <begin position="697"/>
        <end position="731"/>
    </location>
</feature>
<keyword evidence="3" id="KW-0175">Coiled coil</keyword>
<feature type="compositionally biased region" description="Polar residues" evidence="4">
    <location>
        <begin position="197"/>
        <end position="212"/>
    </location>
</feature>
<evidence type="ECO:0000313" key="6">
    <source>
        <dbReference type="Proteomes" id="UP000241818"/>
    </source>
</evidence>
<feature type="compositionally biased region" description="Basic residues" evidence="4">
    <location>
        <begin position="217"/>
        <end position="228"/>
    </location>
</feature>
<evidence type="ECO:0000313" key="5">
    <source>
        <dbReference type="EMBL" id="PSS22291.1"/>
    </source>
</evidence>
<protein>
    <submittedName>
        <fullName evidence="5">Uncharacterized protein</fullName>
    </submittedName>
</protein>
<evidence type="ECO:0000256" key="4">
    <source>
        <dbReference type="SAM" id="MobiDB-lite"/>
    </source>
</evidence>
<dbReference type="AlphaFoldDB" id="A0A2T3B6B7"/>
<dbReference type="GeneID" id="36575533"/>
<feature type="compositionally biased region" description="Polar residues" evidence="4">
    <location>
        <begin position="610"/>
        <end position="626"/>
    </location>
</feature>
<keyword evidence="2" id="KW-0539">Nucleus</keyword>
<dbReference type="OrthoDB" id="3439676at2759"/>
<evidence type="ECO:0000256" key="2">
    <source>
        <dbReference type="ARBA" id="ARBA00023242"/>
    </source>
</evidence>
<feature type="region of interest" description="Disordered" evidence="4">
    <location>
        <begin position="1"/>
        <end position="185"/>
    </location>
</feature>
<feature type="compositionally biased region" description="Basic and acidic residues" evidence="4">
    <location>
        <begin position="134"/>
        <end position="159"/>
    </location>
</feature>
<dbReference type="InParanoid" id="A0A2T3B6B7"/>
<evidence type="ECO:0000256" key="1">
    <source>
        <dbReference type="ARBA" id="ARBA00004123"/>
    </source>
</evidence>
<dbReference type="RefSeq" id="XP_024722446.1">
    <property type="nucleotide sequence ID" value="XM_024867452.1"/>
</dbReference>
<dbReference type="GO" id="GO:0005634">
    <property type="term" value="C:nucleus"/>
    <property type="evidence" value="ECO:0007669"/>
    <property type="project" value="UniProtKB-SubCell"/>
</dbReference>
<sequence length="750" mass="84507">MARLNTSAPRPRMKKAQAKSTTDEDEAEAGIDRESPAALLNRSIQGSGNSRSHKEVKGGRLAGIGAQPTVREAHNLPEISDNGGAENNQVLNLSVEGEAIATPPSSAQNRETKSLKRSLPRPDPYDVPPDDCEPNERRDTENESDEPPRKRLKLSRTDPDSTTPRPGRLMNTLKLPPPSGSRRRSIYLAEGQITVLTGNLQMPNDSEITVGNNPPAKAKRGRGRPKKQNRTDATSGVIPANEPAATGAAEAGLNSHAPAVGEDAAKSNGGAESPVNVQDGNPRDIGSPPSQESDNSDYKPDDEEDIDAATSRSKSYERATPSEAYLIDPGTFDIIKDELKHVGHKFDKETKQWSQKLERPNSKTIPGKRLERLLGQLAESYCALRTSKSAGNPHAIHIARTEVMRVIEEITTKSNEIVTDRLKHTEPTTESIQKTKNFLSDLYYVLLQRFIDAIKAGTEVHTVEGPMTTIALQEIAKLLEIMKDLAEKAVDQPSNLQPKAPKNKTYHILKPIRQVLPMIRELHRKISRELSRRKRAEELARWEKVSVERERRRRQEEIEARSERQRKKIALHRLQRRVLDEKLADPLLPRWAKAEIARYKVKPESRRPQTKLNARISQSAGSRQSSIAEVYDVEEMEGPPFHDDPFDEGTDGAAFNNDGYERVKIFGKSNRQQQVPKPWSTQEKMVFIDTMRFERGEDRYQKAAERLQRSLDEIFERAKDLQEAMDTEHENGRMNQPCDEWTYDIWVEQR</sequence>
<name>A0A2T3B6B7_AMORE</name>
<reference evidence="5 6" key="1">
    <citation type="journal article" date="2018" name="New Phytol.">
        <title>Comparative genomics and transcriptomics depict ericoid mycorrhizal fungi as versatile saprotrophs and plant mutualists.</title>
        <authorList>
            <person name="Martino E."/>
            <person name="Morin E."/>
            <person name="Grelet G.A."/>
            <person name="Kuo A."/>
            <person name="Kohler A."/>
            <person name="Daghino S."/>
            <person name="Barry K.W."/>
            <person name="Cichocki N."/>
            <person name="Clum A."/>
            <person name="Dockter R.B."/>
            <person name="Hainaut M."/>
            <person name="Kuo R.C."/>
            <person name="LaButti K."/>
            <person name="Lindahl B.D."/>
            <person name="Lindquist E.A."/>
            <person name="Lipzen A."/>
            <person name="Khouja H.R."/>
            <person name="Magnuson J."/>
            <person name="Murat C."/>
            <person name="Ohm R.A."/>
            <person name="Singer S.W."/>
            <person name="Spatafora J.W."/>
            <person name="Wang M."/>
            <person name="Veneault-Fourrey C."/>
            <person name="Henrissat B."/>
            <person name="Grigoriev I.V."/>
            <person name="Martin F.M."/>
            <person name="Perotto S."/>
        </authorList>
    </citation>
    <scope>NUCLEOTIDE SEQUENCE [LARGE SCALE GENOMIC DNA]</scope>
    <source>
        <strain evidence="5 6">ATCC 22711</strain>
    </source>
</reference>
<evidence type="ECO:0000256" key="3">
    <source>
        <dbReference type="SAM" id="Coils"/>
    </source>
</evidence>
<feature type="compositionally biased region" description="Low complexity" evidence="4">
    <location>
        <begin position="239"/>
        <end position="252"/>
    </location>
</feature>
<keyword evidence="6" id="KW-1185">Reference proteome</keyword>
<gene>
    <name evidence="5" type="ORF">M430DRAFT_41059</name>
</gene>
<organism evidence="5 6">
    <name type="scientific">Amorphotheca resinae ATCC 22711</name>
    <dbReference type="NCBI Taxonomy" id="857342"/>
    <lineage>
        <taxon>Eukaryota</taxon>
        <taxon>Fungi</taxon>
        <taxon>Dikarya</taxon>
        <taxon>Ascomycota</taxon>
        <taxon>Pezizomycotina</taxon>
        <taxon>Leotiomycetes</taxon>
        <taxon>Helotiales</taxon>
        <taxon>Amorphothecaceae</taxon>
        <taxon>Amorphotheca</taxon>
    </lineage>
</organism>
<dbReference type="PROSITE" id="PS00354">
    <property type="entry name" value="HMGI_Y"/>
    <property type="match status" value="1"/>
</dbReference>
<feature type="region of interest" description="Disordered" evidence="4">
    <location>
        <begin position="602"/>
        <end position="626"/>
    </location>
</feature>
<dbReference type="GO" id="GO:0006355">
    <property type="term" value="P:regulation of DNA-templated transcription"/>
    <property type="evidence" value="ECO:0007669"/>
    <property type="project" value="InterPro"/>
</dbReference>
<comment type="subcellular location">
    <subcellularLocation>
        <location evidence="1">Nucleus</location>
    </subcellularLocation>
</comment>
<feature type="region of interest" description="Disordered" evidence="4">
    <location>
        <begin position="197"/>
        <end position="322"/>
    </location>
</feature>
<accession>A0A2T3B6B7</accession>
<proteinExistence type="predicted"/>
<dbReference type="InterPro" id="IPR000637">
    <property type="entry name" value="HMGI/Y_DNA-bd_CS"/>
</dbReference>
<dbReference type="EMBL" id="KZ679009">
    <property type="protein sequence ID" value="PSS22291.1"/>
    <property type="molecule type" value="Genomic_DNA"/>
</dbReference>
<dbReference type="Proteomes" id="UP000241818">
    <property type="component" value="Unassembled WGS sequence"/>
</dbReference>